<evidence type="ECO:0000256" key="6">
    <source>
        <dbReference type="ARBA" id="ARBA00022679"/>
    </source>
</evidence>
<protein>
    <recommendedName>
        <fullName evidence="4 10">4-alpha-glucanotransferase</fullName>
        <ecNumber evidence="3 10">2.4.1.25</ecNumber>
    </recommendedName>
    <alternativeName>
        <fullName evidence="8 10">Amylomaltase</fullName>
    </alternativeName>
    <alternativeName>
        <fullName evidence="9 10">Disproportionating enzyme</fullName>
    </alternativeName>
</protein>
<keyword evidence="7 10" id="KW-0119">Carbohydrate metabolism</keyword>
<comment type="catalytic activity">
    <reaction evidence="1 10">
        <text>Transfers a segment of a (1-&gt;4)-alpha-D-glucan to a new position in an acceptor, which may be glucose or a (1-&gt;4)-alpha-D-glucan.</text>
        <dbReference type="EC" id="2.4.1.25"/>
    </reaction>
</comment>
<reference evidence="11 12" key="1">
    <citation type="submission" date="2022-01" db="EMBL/GenBank/DDBJ databases">
        <title>Dethiosulfovibrio faecalis sp. nov., a novel proteolytic, non-sulfur-reducing bacterium isolated from a marine aquaculture solid waste bioreactor.</title>
        <authorList>
            <person name="Grabowski S."/>
            <person name="Apolinario E."/>
            <person name="Schneider N."/>
            <person name="Marshall C.W."/>
            <person name="Sowers K.R."/>
        </authorList>
    </citation>
    <scope>NUCLEOTIDE SEQUENCE [LARGE SCALE GENOMIC DNA]</scope>
    <source>
        <strain evidence="11 12">DSM 12537</strain>
    </source>
</reference>
<dbReference type="Proteomes" id="UP001200430">
    <property type="component" value="Unassembled WGS sequence"/>
</dbReference>
<evidence type="ECO:0000313" key="12">
    <source>
        <dbReference type="Proteomes" id="UP001200430"/>
    </source>
</evidence>
<comment type="similarity">
    <text evidence="2 10">Belongs to the disproportionating enzyme family.</text>
</comment>
<sequence>MRRSALLLHISSLPSPWGVGDMGPEAHRLVRSLVRQGLDWQTLPMNETSAIFRHSPYSPISAFAGNRLFISPELMVEDGWIEERDLPPKLPAGPANFEEALKIREGLLEKAWRKNRDDMGFSLFKESERYWLEDYCLFRSLKRRFSMEPWHRWPEPYRLRNESAITEISEELSDGMDLLAFGQYIFFRQQRTLHRLCADEGLELIGDMPIYVIHDSPDVWAHPELFQLNKDLRPSAVAGVPPDYYSEDGQLWGNPLYDWDRHLPDEFGWWMSRLRHALELYDKIRIDHFRGLVGYWSVPADETTAKRGNWVETPSERFFETLRTNFPTMPFLAEDLGVITPDVKEAMEYLDIPGMAVLQFAFDGDTGSSPYTPHNHVPSMAVYTGTHDNDTTAGWFSTLGEDSLSRLESYLGRKLDEDSAPETLIRMALGSVAELAVVPAQDLLELGTEARMNRPSLKDGNWRWRLDEEGIPESRLDHLGHLIEIYGRKKERE</sequence>
<evidence type="ECO:0000313" key="11">
    <source>
        <dbReference type="EMBL" id="MCF4143639.1"/>
    </source>
</evidence>
<evidence type="ECO:0000256" key="10">
    <source>
        <dbReference type="RuleBase" id="RU361207"/>
    </source>
</evidence>
<evidence type="ECO:0000256" key="2">
    <source>
        <dbReference type="ARBA" id="ARBA00005684"/>
    </source>
</evidence>
<accession>A0ABS9ER09</accession>
<evidence type="ECO:0000256" key="1">
    <source>
        <dbReference type="ARBA" id="ARBA00000439"/>
    </source>
</evidence>
<dbReference type="NCBIfam" id="TIGR00217">
    <property type="entry name" value="malQ"/>
    <property type="match status" value="1"/>
</dbReference>
<evidence type="ECO:0000256" key="4">
    <source>
        <dbReference type="ARBA" id="ARBA00020295"/>
    </source>
</evidence>
<comment type="caution">
    <text evidence="11">The sequence shown here is derived from an EMBL/GenBank/DDBJ whole genome shotgun (WGS) entry which is preliminary data.</text>
</comment>
<evidence type="ECO:0000256" key="8">
    <source>
        <dbReference type="ARBA" id="ARBA00031423"/>
    </source>
</evidence>
<organism evidence="11 12">
    <name type="scientific">Dethiosulfovibrio marinus</name>
    <dbReference type="NCBI Taxonomy" id="133532"/>
    <lineage>
        <taxon>Bacteria</taxon>
        <taxon>Thermotogati</taxon>
        <taxon>Synergistota</taxon>
        <taxon>Synergistia</taxon>
        <taxon>Synergistales</taxon>
        <taxon>Dethiosulfovibrionaceae</taxon>
        <taxon>Dethiosulfovibrio</taxon>
    </lineage>
</organism>
<dbReference type="InterPro" id="IPR017853">
    <property type="entry name" value="GH"/>
</dbReference>
<evidence type="ECO:0000256" key="3">
    <source>
        <dbReference type="ARBA" id="ARBA00012560"/>
    </source>
</evidence>
<evidence type="ECO:0000256" key="7">
    <source>
        <dbReference type="ARBA" id="ARBA00023277"/>
    </source>
</evidence>
<dbReference type="NCBIfam" id="NF011080">
    <property type="entry name" value="PRK14508.1-3"/>
    <property type="match status" value="1"/>
</dbReference>
<dbReference type="GO" id="GO:0004134">
    <property type="term" value="F:4-alpha-glucanotransferase activity"/>
    <property type="evidence" value="ECO:0007669"/>
    <property type="project" value="UniProtKB-EC"/>
</dbReference>
<name>A0ABS9ER09_9BACT</name>
<dbReference type="EC" id="2.4.1.25" evidence="3 10"/>
<dbReference type="InterPro" id="IPR003385">
    <property type="entry name" value="Glyco_hydro_77"/>
</dbReference>
<evidence type="ECO:0000256" key="5">
    <source>
        <dbReference type="ARBA" id="ARBA00022676"/>
    </source>
</evidence>
<dbReference type="RefSeq" id="WP_236100402.1">
    <property type="nucleotide sequence ID" value="NZ_JAKGUD010000021.1"/>
</dbReference>
<dbReference type="PANTHER" id="PTHR32438:SF5">
    <property type="entry name" value="4-ALPHA-GLUCANOTRANSFERASE DPE1, CHLOROPLASTIC_AMYLOPLASTIC"/>
    <property type="match status" value="1"/>
</dbReference>
<keyword evidence="12" id="KW-1185">Reference proteome</keyword>
<dbReference type="Pfam" id="PF02446">
    <property type="entry name" value="Glyco_hydro_77"/>
    <property type="match status" value="1"/>
</dbReference>
<evidence type="ECO:0000256" key="9">
    <source>
        <dbReference type="ARBA" id="ARBA00031501"/>
    </source>
</evidence>
<gene>
    <name evidence="11" type="primary">malQ</name>
    <name evidence="11" type="ORF">L2W38_12550</name>
</gene>
<proteinExistence type="inferred from homology"/>
<dbReference type="PANTHER" id="PTHR32438">
    <property type="entry name" value="4-ALPHA-GLUCANOTRANSFERASE DPE1, CHLOROPLASTIC/AMYLOPLASTIC"/>
    <property type="match status" value="1"/>
</dbReference>
<dbReference type="EMBL" id="JAKGUD010000021">
    <property type="protein sequence ID" value="MCF4143639.1"/>
    <property type="molecule type" value="Genomic_DNA"/>
</dbReference>
<dbReference type="Gene3D" id="3.20.20.80">
    <property type="entry name" value="Glycosidases"/>
    <property type="match status" value="1"/>
</dbReference>
<keyword evidence="5 10" id="KW-0328">Glycosyltransferase</keyword>
<dbReference type="SUPFAM" id="SSF51445">
    <property type="entry name" value="(Trans)glycosidases"/>
    <property type="match status" value="1"/>
</dbReference>
<keyword evidence="6 10" id="KW-0808">Transferase</keyword>